<keyword evidence="8 9" id="KW-0413">Isomerase</keyword>
<feature type="binding site" evidence="9 13">
    <location>
        <position position="437"/>
    </location>
    <ligand>
        <name>Mn(2+)</name>
        <dbReference type="ChEBI" id="CHEBI:29035"/>
        <label>2</label>
    </ligand>
</feature>
<feature type="binding site" evidence="9 12">
    <location>
        <begin position="255"/>
        <end position="258"/>
    </location>
    <ligand>
        <name>substrate</name>
    </ligand>
</feature>
<evidence type="ECO:0000256" key="1">
    <source>
        <dbReference type="ARBA" id="ARBA00000370"/>
    </source>
</evidence>
<feature type="binding site" evidence="9 13">
    <location>
        <position position="396"/>
    </location>
    <ligand>
        <name>Mn(2+)</name>
        <dbReference type="ChEBI" id="CHEBI:29035"/>
        <label>1</label>
    </ligand>
</feature>
<feature type="binding site" evidence="9 13">
    <location>
        <position position="438"/>
    </location>
    <ligand>
        <name>Mn(2+)</name>
        <dbReference type="ChEBI" id="CHEBI:29035"/>
        <label>2</label>
    </ligand>
</feature>
<dbReference type="PIRSF" id="PIRSF001492">
    <property type="entry name" value="IPGAM"/>
    <property type="match status" value="1"/>
</dbReference>
<dbReference type="Gene3D" id="3.40.720.10">
    <property type="entry name" value="Alkaline Phosphatase, subunit A"/>
    <property type="match status" value="1"/>
</dbReference>
<dbReference type="AlphaFoldDB" id="A0A1I5KGH1"/>
<dbReference type="RefSeq" id="WP_090496943.1">
    <property type="nucleotide sequence ID" value="NZ_FOWX01000001.1"/>
</dbReference>
<keyword evidence="7 9" id="KW-0464">Manganese</keyword>
<evidence type="ECO:0000259" key="15">
    <source>
        <dbReference type="Pfam" id="PF06415"/>
    </source>
</evidence>
<dbReference type="CDD" id="cd16010">
    <property type="entry name" value="iPGM"/>
    <property type="match status" value="1"/>
</dbReference>
<comment type="pathway">
    <text evidence="3 9">Carbohydrate degradation; glycolysis; pyruvate from D-glyceraldehyde 3-phosphate: step 3/5.</text>
</comment>
<dbReference type="FunFam" id="3.40.1450.10:FF:000002">
    <property type="entry name" value="2,3-bisphosphoglycerate-independent phosphoglycerate mutase"/>
    <property type="match status" value="1"/>
</dbReference>
<protein>
    <recommendedName>
        <fullName evidence="9 10">2,3-bisphosphoglycerate-independent phosphoglycerate mutase</fullName>
        <shortName evidence="9">BPG-independent PGAM</shortName>
        <shortName evidence="9">Phosphoglyceromutase</shortName>
        <shortName evidence="9">iPGM</shortName>
        <ecNumber evidence="9 10">5.4.2.12</ecNumber>
    </recommendedName>
</protein>
<comment type="catalytic activity">
    <reaction evidence="1 9">
        <text>(2R)-2-phosphoglycerate = (2R)-3-phosphoglycerate</text>
        <dbReference type="Rhea" id="RHEA:15901"/>
        <dbReference type="ChEBI" id="CHEBI:58272"/>
        <dbReference type="ChEBI" id="CHEBI:58289"/>
        <dbReference type="EC" id="5.4.2.12"/>
    </reaction>
</comment>
<keyword evidence="17" id="KW-1185">Reference proteome</keyword>
<feature type="binding site" evidence="9 12">
    <location>
        <position position="189"/>
    </location>
    <ligand>
        <name>substrate</name>
    </ligand>
</feature>
<keyword evidence="5 9" id="KW-0479">Metal-binding</keyword>
<comment type="function">
    <text evidence="2 9">Catalyzes the interconversion of 2-phosphoglycerate and 3-phosphoglycerate.</text>
</comment>
<dbReference type="InterPro" id="IPR011258">
    <property type="entry name" value="BPG-indep_PGM_N"/>
</dbReference>
<organism evidence="16 17">
    <name type="scientific">Pseudomonas borbori</name>
    <dbReference type="NCBI Taxonomy" id="289003"/>
    <lineage>
        <taxon>Bacteria</taxon>
        <taxon>Pseudomonadati</taxon>
        <taxon>Pseudomonadota</taxon>
        <taxon>Gammaproteobacteria</taxon>
        <taxon>Pseudomonadales</taxon>
        <taxon>Pseudomonadaceae</taxon>
        <taxon>Pseudomonas</taxon>
    </lineage>
</organism>
<feature type="binding site" evidence="9 12">
    <location>
        <begin position="151"/>
        <end position="152"/>
    </location>
    <ligand>
        <name>substrate</name>
    </ligand>
</feature>
<dbReference type="InterPro" id="IPR017850">
    <property type="entry name" value="Alkaline_phosphatase_core_sf"/>
</dbReference>
<dbReference type="GO" id="GO:0006096">
    <property type="term" value="P:glycolytic process"/>
    <property type="evidence" value="ECO:0007669"/>
    <property type="project" value="UniProtKB-UniRule"/>
</dbReference>
<evidence type="ECO:0000256" key="11">
    <source>
        <dbReference type="PIRSR" id="PIRSR001492-1"/>
    </source>
</evidence>
<dbReference type="Pfam" id="PF01676">
    <property type="entry name" value="Metalloenzyme"/>
    <property type="match status" value="1"/>
</dbReference>
<feature type="domain" description="Metalloenzyme" evidence="14">
    <location>
        <begin position="5"/>
        <end position="493"/>
    </location>
</feature>
<dbReference type="InterPro" id="IPR005995">
    <property type="entry name" value="Pgm_bpd_ind"/>
</dbReference>
<comment type="similarity">
    <text evidence="4 9">Belongs to the BPG-independent phosphoglycerate mutase family.</text>
</comment>
<evidence type="ECO:0000256" key="7">
    <source>
        <dbReference type="ARBA" id="ARBA00023211"/>
    </source>
</evidence>
<comment type="cofactor">
    <cofactor evidence="9">
        <name>Mn(2+)</name>
        <dbReference type="ChEBI" id="CHEBI:29035"/>
    </cofactor>
    <text evidence="9">Binds 2 manganese ions per subunit.</text>
</comment>
<accession>A0A1I5KGH1</accession>
<dbReference type="InterPro" id="IPR006124">
    <property type="entry name" value="Metalloenzyme"/>
</dbReference>
<dbReference type="InterPro" id="IPR036646">
    <property type="entry name" value="PGAM_B_sf"/>
</dbReference>
<evidence type="ECO:0000256" key="5">
    <source>
        <dbReference type="ARBA" id="ARBA00022723"/>
    </source>
</evidence>
<feature type="binding site" evidence="9 13">
    <location>
        <position position="60"/>
    </location>
    <ligand>
        <name>Mn(2+)</name>
        <dbReference type="ChEBI" id="CHEBI:29035"/>
        <label>2</label>
    </ligand>
</feature>
<feature type="binding site" evidence="9 13">
    <location>
        <position position="400"/>
    </location>
    <ligand>
        <name>Mn(2+)</name>
        <dbReference type="ChEBI" id="CHEBI:29035"/>
        <label>1</label>
    </ligand>
</feature>
<dbReference type="GO" id="GO:0030145">
    <property type="term" value="F:manganese ion binding"/>
    <property type="evidence" value="ECO:0007669"/>
    <property type="project" value="UniProtKB-UniRule"/>
</dbReference>
<comment type="subunit">
    <text evidence="9">Monomer.</text>
</comment>
<dbReference type="HAMAP" id="MF_01038">
    <property type="entry name" value="GpmI"/>
    <property type="match status" value="1"/>
</dbReference>
<feature type="binding site" evidence="9 13">
    <location>
        <position position="456"/>
    </location>
    <ligand>
        <name>Mn(2+)</name>
        <dbReference type="ChEBI" id="CHEBI:29035"/>
        <label>1</label>
    </ligand>
</feature>
<dbReference type="UniPathway" id="UPA00109">
    <property type="reaction ID" value="UER00186"/>
</dbReference>
<dbReference type="GO" id="GO:0005829">
    <property type="term" value="C:cytosol"/>
    <property type="evidence" value="ECO:0007669"/>
    <property type="project" value="TreeGrafter"/>
</dbReference>
<evidence type="ECO:0000256" key="2">
    <source>
        <dbReference type="ARBA" id="ARBA00002315"/>
    </source>
</evidence>
<dbReference type="SUPFAM" id="SSF64158">
    <property type="entry name" value="2,3-Bisphosphoglycerate-independent phosphoglycerate mutase, substrate-binding domain"/>
    <property type="match status" value="1"/>
</dbReference>
<feature type="binding site" evidence="9 13">
    <location>
        <position position="10"/>
    </location>
    <ligand>
        <name>Mn(2+)</name>
        <dbReference type="ChEBI" id="CHEBI:29035"/>
        <label>2</label>
    </ligand>
</feature>
<dbReference type="PANTHER" id="PTHR31637">
    <property type="entry name" value="2,3-BISPHOSPHOGLYCERATE-INDEPENDENT PHOSPHOGLYCERATE MUTASE"/>
    <property type="match status" value="1"/>
</dbReference>
<evidence type="ECO:0000256" key="12">
    <source>
        <dbReference type="PIRSR" id="PIRSR001492-2"/>
    </source>
</evidence>
<evidence type="ECO:0000313" key="16">
    <source>
        <dbReference type="EMBL" id="SFO84067.1"/>
    </source>
</evidence>
<gene>
    <name evidence="9" type="primary">gpmI</name>
    <name evidence="16" type="ORF">SAMN05216190_101232</name>
</gene>
<evidence type="ECO:0000256" key="13">
    <source>
        <dbReference type="PIRSR" id="PIRSR001492-3"/>
    </source>
</evidence>
<evidence type="ECO:0000259" key="14">
    <source>
        <dbReference type="Pfam" id="PF01676"/>
    </source>
</evidence>
<dbReference type="OrthoDB" id="9800863at2"/>
<evidence type="ECO:0000313" key="17">
    <source>
        <dbReference type="Proteomes" id="UP000198784"/>
    </source>
</evidence>
<proteinExistence type="inferred from homology"/>
<dbReference type="GO" id="GO:0004619">
    <property type="term" value="F:phosphoglycerate mutase activity"/>
    <property type="evidence" value="ECO:0007669"/>
    <property type="project" value="UniProtKB-UniRule"/>
</dbReference>
<feature type="active site" description="Phosphoserine intermediate" evidence="9 11">
    <location>
        <position position="60"/>
    </location>
</feature>
<dbReference type="EMBL" id="FOWX01000001">
    <property type="protein sequence ID" value="SFO84067.1"/>
    <property type="molecule type" value="Genomic_DNA"/>
</dbReference>
<evidence type="ECO:0000256" key="10">
    <source>
        <dbReference type="NCBIfam" id="TIGR01307"/>
    </source>
</evidence>
<evidence type="ECO:0000256" key="8">
    <source>
        <dbReference type="ARBA" id="ARBA00023235"/>
    </source>
</evidence>
<evidence type="ECO:0000256" key="6">
    <source>
        <dbReference type="ARBA" id="ARBA00023152"/>
    </source>
</evidence>
<sequence>MTTRTLIILDGVGLRQEAEANALAAARTPTLDGLLQCFPHSRIATSGLAVGLPEGQMGNSEVGHMNLGAGRVVYQNLTRIDKAIASGEFAANPPLLDLVDGARRRGGAVHLLGLLSPGGVHSHSEQILAACRVLAERGIERFYVHAFLDGRDTPPKSAQASLDALQAELAGLGRGRVASLIGRYYAMDRDNRWQRIKAAYRLIVEGRAEFHAASPGEALGAAYARGESDEFVRASAIGEPVQVAEEDALIFMNFRPDRARQLCQALVDPGFDGFARAKPIDKQRLLTLTRYSDRLDGPCAYAPQAIANSLGEYLAALGKTQLRIAETEKYAHVTFFFNGGREQPFAGEQRILIPSPSVASYDLQPQMSAPQLTEQLVQAIRSQAFDLIVCNYANGDMVGHTGNFAAAVQAVEALDACLAEVVEATLAAGGECLISADHGNVEQMCDAASGQVHTAHTLNPVPLILVSGRAGQFALRDGRLCDIAPTLLELMGLPVPAEMDGRSLLVVG</sequence>
<evidence type="ECO:0000256" key="4">
    <source>
        <dbReference type="ARBA" id="ARBA00008819"/>
    </source>
</evidence>
<dbReference type="Proteomes" id="UP000198784">
    <property type="component" value="Unassembled WGS sequence"/>
</dbReference>
<dbReference type="Gene3D" id="3.40.1450.10">
    <property type="entry name" value="BPG-independent phosphoglycerate mutase, domain B"/>
    <property type="match status" value="1"/>
</dbReference>
<dbReference type="STRING" id="289003.SAMN05216190_101232"/>
<name>A0A1I5KGH1_9PSED</name>
<dbReference type="SUPFAM" id="SSF53649">
    <property type="entry name" value="Alkaline phosphatase-like"/>
    <property type="match status" value="1"/>
</dbReference>
<feature type="binding site" evidence="9 12">
    <location>
        <position position="121"/>
    </location>
    <ligand>
        <name>substrate</name>
    </ligand>
</feature>
<evidence type="ECO:0000256" key="3">
    <source>
        <dbReference type="ARBA" id="ARBA00004798"/>
    </source>
</evidence>
<evidence type="ECO:0000256" key="9">
    <source>
        <dbReference type="HAMAP-Rule" id="MF_01038"/>
    </source>
</evidence>
<reference evidence="17" key="1">
    <citation type="submission" date="2016-10" db="EMBL/GenBank/DDBJ databases">
        <authorList>
            <person name="Varghese N."/>
            <person name="Submissions S."/>
        </authorList>
    </citation>
    <scope>NUCLEOTIDE SEQUENCE [LARGE SCALE GENOMIC DNA]</scope>
    <source>
        <strain evidence="17">DSM 17834</strain>
    </source>
</reference>
<feature type="binding site" evidence="9 12">
    <location>
        <position position="183"/>
    </location>
    <ligand>
        <name>substrate</name>
    </ligand>
</feature>
<dbReference type="GO" id="GO:0006007">
    <property type="term" value="P:glucose catabolic process"/>
    <property type="evidence" value="ECO:0007669"/>
    <property type="project" value="InterPro"/>
</dbReference>
<dbReference type="PANTHER" id="PTHR31637:SF0">
    <property type="entry name" value="2,3-BISPHOSPHOGLYCERATE-INDEPENDENT PHOSPHOGLYCERATE MUTASE"/>
    <property type="match status" value="1"/>
</dbReference>
<feature type="domain" description="BPG-independent PGAM N-terminal" evidence="15">
    <location>
        <begin position="80"/>
        <end position="292"/>
    </location>
</feature>
<keyword evidence="6 9" id="KW-0324">Glycolysis</keyword>
<dbReference type="Pfam" id="PF06415">
    <property type="entry name" value="iPGM_N"/>
    <property type="match status" value="1"/>
</dbReference>
<dbReference type="NCBIfam" id="TIGR01307">
    <property type="entry name" value="pgm_bpd_ind"/>
    <property type="match status" value="1"/>
</dbReference>
<dbReference type="EC" id="5.4.2.12" evidence="9 10"/>
<feature type="binding site" evidence="9 12">
    <location>
        <position position="329"/>
    </location>
    <ligand>
        <name>substrate</name>
    </ligand>
</feature>